<sequence length="224" mass="23756">MSDPIRVLVVDDDAMVRSTLRVMLGGAEDIAVADMLSGPGEITPELLARVDVVLMDIVMTGGDGLAATGRITAADDAPAVIVMTTFDTEAHLLEALRQGASGFLLKDTEPERIVEAVRRAATGEPALSASITRRLMHRVRDQTRSQARAKDRLQVLSPREAEIARAIARGKSNGEIAAELFISLGTVKSHISQMLAKLDLTGRVGISLLVLEAEPGTAPDSPSV</sequence>
<dbReference type="InterPro" id="IPR058245">
    <property type="entry name" value="NreC/VraR/RcsB-like_REC"/>
</dbReference>
<keyword evidence="1 5" id="KW-0597">Phosphoprotein</keyword>
<dbReference type="InterPro" id="IPR016032">
    <property type="entry name" value="Sig_transdc_resp-reg_C-effctor"/>
</dbReference>
<dbReference type="EMBL" id="JAPZVQ010000017">
    <property type="protein sequence ID" value="MDA1387630.1"/>
    <property type="molecule type" value="Genomic_DNA"/>
</dbReference>
<gene>
    <name evidence="9" type="ORF">J2S69_000322</name>
    <name evidence="8" type="ORF">O2L01_21730</name>
</gene>
<dbReference type="Pfam" id="PF00196">
    <property type="entry name" value="GerE"/>
    <property type="match status" value="1"/>
</dbReference>
<dbReference type="SMART" id="SM00421">
    <property type="entry name" value="HTH_LUXR"/>
    <property type="match status" value="1"/>
</dbReference>
<feature type="modified residue" description="4-aspartylphosphate" evidence="5">
    <location>
        <position position="56"/>
    </location>
</feature>
<dbReference type="PANTHER" id="PTHR43214">
    <property type="entry name" value="TWO-COMPONENT RESPONSE REGULATOR"/>
    <property type="match status" value="1"/>
</dbReference>
<dbReference type="PROSITE" id="PS50043">
    <property type="entry name" value="HTH_LUXR_2"/>
    <property type="match status" value="1"/>
</dbReference>
<dbReference type="SMART" id="SM00448">
    <property type="entry name" value="REC"/>
    <property type="match status" value="1"/>
</dbReference>
<dbReference type="Pfam" id="PF00072">
    <property type="entry name" value="Response_reg"/>
    <property type="match status" value="1"/>
</dbReference>
<dbReference type="SUPFAM" id="SSF52172">
    <property type="entry name" value="CheY-like"/>
    <property type="match status" value="1"/>
</dbReference>
<feature type="domain" description="Response regulatory" evidence="7">
    <location>
        <begin position="6"/>
        <end position="121"/>
    </location>
</feature>
<dbReference type="EMBL" id="JAVDYD010000001">
    <property type="protein sequence ID" value="MDR7336603.1"/>
    <property type="molecule type" value="Genomic_DNA"/>
</dbReference>
<dbReference type="AlphaFoldDB" id="A0A9X3SWB7"/>
<dbReference type="GO" id="GO:0003677">
    <property type="term" value="F:DNA binding"/>
    <property type="evidence" value="ECO:0007669"/>
    <property type="project" value="UniProtKB-KW"/>
</dbReference>
<evidence type="ECO:0000256" key="5">
    <source>
        <dbReference type="PROSITE-ProRule" id="PRU00169"/>
    </source>
</evidence>
<dbReference type="RefSeq" id="WP_270124135.1">
    <property type="nucleotide sequence ID" value="NZ_BAAAOM010000002.1"/>
</dbReference>
<dbReference type="Gene3D" id="3.40.50.2300">
    <property type="match status" value="1"/>
</dbReference>
<evidence type="ECO:0000256" key="4">
    <source>
        <dbReference type="ARBA" id="ARBA00023163"/>
    </source>
</evidence>
<organism evidence="8 10">
    <name type="scientific">Glycomyces lechevalierae</name>
    <dbReference type="NCBI Taxonomy" id="256034"/>
    <lineage>
        <taxon>Bacteria</taxon>
        <taxon>Bacillati</taxon>
        <taxon>Actinomycetota</taxon>
        <taxon>Actinomycetes</taxon>
        <taxon>Glycomycetales</taxon>
        <taxon>Glycomycetaceae</taxon>
        <taxon>Glycomyces</taxon>
    </lineage>
</organism>
<evidence type="ECO:0000313" key="10">
    <source>
        <dbReference type="Proteomes" id="UP001145799"/>
    </source>
</evidence>
<dbReference type="InterPro" id="IPR011006">
    <property type="entry name" value="CheY-like_superfamily"/>
</dbReference>
<keyword evidence="3 9" id="KW-0238">DNA-binding</keyword>
<protein>
    <submittedName>
        <fullName evidence="9">DNA-binding NarL/FixJ family response regulator</fullName>
    </submittedName>
    <submittedName>
        <fullName evidence="8">Response regulator transcription factor</fullName>
    </submittedName>
</protein>
<keyword evidence="2" id="KW-0805">Transcription regulation</keyword>
<keyword evidence="11" id="KW-1185">Reference proteome</keyword>
<name>A0A9X3SWB7_9ACTN</name>
<accession>A0A9X3SWB7</accession>
<dbReference type="PANTHER" id="PTHR43214:SF24">
    <property type="entry name" value="TRANSCRIPTIONAL REGULATORY PROTEIN NARL-RELATED"/>
    <property type="match status" value="1"/>
</dbReference>
<reference evidence="8" key="1">
    <citation type="submission" date="2022-12" db="EMBL/GenBank/DDBJ databases">
        <title>Gycomyces niveus sp.nov., a novel actinomycete isolated from soil in Shouguang.</title>
        <authorList>
            <person name="Yang X."/>
        </authorList>
    </citation>
    <scope>NUCLEOTIDE SEQUENCE</scope>
    <source>
        <strain evidence="8">DSM 44724</strain>
    </source>
</reference>
<comment type="caution">
    <text evidence="8">The sequence shown here is derived from an EMBL/GenBank/DDBJ whole genome shotgun (WGS) entry which is preliminary data.</text>
</comment>
<dbReference type="InterPro" id="IPR000792">
    <property type="entry name" value="Tscrpt_reg_LuxR_C"/>
</dbReference>
<evidence type="ECO:0000256" key="2">
    <source>
        <dbReference type="ARBA" id="ARBA00023015"/>
    </source>
</evidence>
<dbReference type="GO" id="GO:0000160">
    <property type="term" value="P:phosphorelay signal transduction system"/>
    <property type="evidence" value="ECO:0007669"/>
    <property type="project" value="InterPro"/>
</dbReference>
<dbReference type="CDD" id="cd06170">
    <property type="entry name" value="LuxR_C_like"/>
    <property type="match status" value="1"/>
</dbReference>
<evidence type="ECO:0000256" key="1">
    <source>
        <dbReference type="ARBA" id="ARBA00022553"/>
    </source>
</evidence>
<dbReference type="Proteomes" id="UP001145799">
    <property type="component" value="Unassembled WGS sequence"/>
</dbReference>
<evidence type="ECO:0000256" key="3">
    <source>
        <dbReference type="ARBA" id="ARBA00023125"/>
    </source>
</evidence>
<evidence type="ECO:0000259" key="7">
    <source>
        <dbReference type="PROSITE" id="PS50110"/>
    </source>
</evidence>
<keyword evidence="4" id="KW-0804">Transcription</keyword>
<dbReference type="PRINTS" id="PR00038">
    <property type="entry name" value="HTHLUXR"/>
</dbReference>
<evidence type="ECO:0000313" key="11">
    <source>
        <dbReference type="Proteomes" id="UP001183604"/>
    </source>
</evidence>
<evidence type="ECO:0000313" key="8">
    <source>
        <dbReference type="EMBL" id="MDA1387630.1"/>
    </source>
</evidence>
<dbReference type="InterPro" id="IPR001789">
    <property type="entry name" value="Sig_transdc_resp-reg_receiver"/>
</dbReference>
<dbReference type="Proteomes" id="UP001183604">
    <property type="component" value="Unassembled WGS sequence"/>
</dbReference>
<dbReference type="CDD" id="cd17535">
    <property type="entry name" value="REC_NarL-like"/>
    <property type="match status" value="1"/>
</dbReference>
<dbReference type="SUPFAM" id="SSF46894">
    <property type="entry name" value="C-terminal effector domain of the bipartite response regulators"/>
    <property type="match status" value="1"/>
</dbReference>
<dbReference type="InterPro" id="IPR039420">
    <property type="entry name" value="WalR-like"/>
</dbReference>
<reference evidence="9 11" key="2">
    <citation type="submission" date="2023-07" db="EMBL/GenBank/DDBJ databases">
        <title>Sequencing the genomes of 1000 actinobacteria strains.</title>
        <authorList>
            <person name="Klenk H.-P."/>
        </authorList>
    </citation>
    <scope>NUCLEOTIDE SEQUENCE [LARGE SCALE GENOMIC DNA]</scope>
    <source>
        <strain evidence="9 11">DSM 44724</strain>
    </source>
</reference>
<evidence type="ECO:0000259" key="6">
    <source>
        <dbReference type="PROSITE" id="PS50043"/>
    </source>
</evidence>
<dbReference type="GO" id="GO:0006355">
    <property type="term" value="P:regulation of DNA-templated transcription"/>
    <property type="evidence" value="ECO:0007669"/>
    <property type="project" value="InterPro"/>
</dbReference>
<proteinExistence type="predicted"/>
<feature type="domain" description="HTH luxR-type" evidence="6">
    <location>
        <begin position="149"/>
        <end position="214"/>
    </location>
</feature>
<evidence type="ECO:0000313" key="9">
    <source>
        <dbReference type="EMBL" id="MDR7336603.1"/>
    </source>
</evidence>
<dbReference type="PROSITE" id="PS50110">
    <property type="entry name" value="RESPONSE_REGULATORY"/>
    <property type="match status" value="1"/>
</dbReference>